<dbReference type="PANTHER" id="PTHR11638">
    <property type="entry name" value="ATP-DEPENDENT CLP PROTEASE"/>
    <property type="match status" value="1"/>
</dbReference>
<dbReference type="Gene3D" id="1.10.8.60">
    <property type="match status" value="1"/>
</dbReference>
<gene>
    <name evidence="6" type="ORF">TRIADDRAFT_60107</name>
</gene>
<accession>B3S7B6</accession>
<dbReference type="CDD" id="cd19499">
    <property type="entry name" value="RecA-like_ClpB_Hsp104-like"/>
    <property type="match status" value="1"/>
</dbReference>
<dbReference type="InterPro" id="IPR001270">
    <property type="entry name" value="ClpA/B"/>
</dbReference>
<dbReference type="GO" id="GO:0005739">
    <property type="term" value="C:mitochondrion"/>
    <property type="evidence" value="ECO:0000318"/>
    <property type="project" value="GO_Central"/>
</dbReference>
<dbReference type="InterPro" id="IPR003959">
    <property type="entry name" value="ATPase_AAA_core"/>
</dbReference>
<dbReference type="InParanoid" id="B3S7B6"/>
<evidence type="ECO:0000256" key="2">
    <source>
        <dbReference type="ARBA" id="ARBA00022840"/>
    </source>
</evidence>
<dbReference type="AlphaFoldDB" id="B3S7B6"/>
<dbReference type="FunCoup" id="B3S7B6">
    <property type="interactions" value="469"/>
</dbReference>
<evidence type="ECO:0000256" key="3">
    <source>
        <dbReference type="PROSITE-ProRule" id="PRU00023"/>
    </source>
</evidence>
<feature type="repeat" description="ANK" evidence="3">
    <location>
        <begin position="198"/>
        <end position="230"/>
    </location>
</feature>
<dbReference type="PANTHER" id="PTHR11638:SF93">
    <property type="entry name" value="MITOCHONDRIAL DISAGGREGASE"/>
    <property type="match status" value="1"/>
</dbReference>
<dbReference type="SUPFAM" id="SSF52540">
    <property type="entry name" value="P-loop containing nucleoside triphosphate hydrolases"/>
    <property type="match status" value="1"/>
</dbReference>
<keyword evidence="3" id="KW-0040">ANK repeat</keyword>
<evidence type="ECO:0000259" key="5">
    <source>
        <dbReference type="SMART" id="SM00382"/>
    </source>
</evidence>
<name>B3S7B6_TRIAD</name>
<proteinExistence type="predicted"/>
<dbReference type="HOGENOM" id="CLU_005070_9_3_1"/>
<reference evidence="6 7" key="1">
    <citation type="journal article" date="2008" name="Nature">
        <title>The Trichoplax genome and the nature of placozoans.</title>
        <authorList>
            <person name="Srivastava M."/>
            <person name="Begovic E."/>
            <person name="Chapman J."/>
            <person name="Putnam N.H."/>
            <person name="Hellsten U."/>
            <person name="Kawashima T."/>
            <person name="Kuo A."/>
            <person name="Mitros T."/>
            <person name="Salamov A."/>
            <person name="Carpenter M.L."/>
            <person name="Signorovitch A.Y."/>
            <person name="Moreno M.A."/>
            <person name="Kamm K."/>
            <person name="Grimwood J."/>
            <person name="Schmutz J."/>
            <person name="Shapiro H."/>
            <person name="Grigoriev I.V."/>
            <person name="Buss L.W."/>
            <person name="Schierwater B."/>
            <person name="Dellaporta S.L."/>
            <person name="Rokhsar D.S."/>
        </authorList>
    </citation>
    <scope>NUCLEOTIDE SEQUENCE [LARGE SCALE GENOMIC DNA]</scope>
    <source>
        <strain evidence="6 7">Grell-BS-1999</strain>
    </source>
</reference>
<dbReference type="Gene3D" id="3.40.50.300">
    <property type="entry name" value="P-loop containing nucleotide triphosphate hydrolases"/>
    <property type="match status" value="1"/>
</dbReference>
<dbReference type="InterPro" id="IPR027417">
    <property type="entry name" value="P-loop_NTPase"/>
</dbReference>
<dbReference type="Pfam" id="PF10431">
    <property type="entry name" value="ClpB_D2-small"/>
    <property type="match status" value="1"/>
</dbReference>
<keyword evidence="4" id="KW-0175">Coiled coil</keyword>
<dbReference type="eggNOG" id="KOG1051">
    <property type="taxonomic scope" value="Eukaryota"/>
</dbReference>
<evidence type="ECO:0000256" key="1">
    <source>
        <dbReference type="ARBA" id="ARBA00022741"/>
    </source>
</evidence>
<dbReference type="SMART" id="SM00382">
    <property type="entry name" value="AAA"/>
    <property type="match status" value="1"/>
</dbReference>
<organism evidence="6 7">
    <name type="scientific">Trichoplax adhaerens</name>
    <name type="common">Trichoplax reptans</name>
    <dbReference type="NCBI Taxonomy" id="10228"/>
    <lineage>
        <taxon>Eukaryota</taxon>
        <taxon>Metazoa</taxon>
        <taxon>Placozoa</taxon>
        <taxon>Uniplacotomia</taxon>
        <taxon>Trichoplacea</taxon>
        <taxon>Trichoplacidae</taxon>
        <taxon>Trichoplax</taxon>
    </lineage>
</organism>
<dbReference type="GO" id="GO:0005524">
    <property type="term" value="F:ATP binding"/>
    <property type="evidence" value="ECO:0007669"/>
    <property type="project" value="UniProtKB-KW"/>
</dbReference>
<dbReference type="Proteomes" id="UP000009022">
    <property type="component" value="Unassembled WGS sequence"/>
</dbReference>
<dbReference type="STRING" id="10228.B3S7B6"/>
<keyword evidence="7" id="KW-1185">Reference proteome</keyword>
<feature type="domain" description="AAA+ ATPase" evidence="5">
    <location>
        <begin position="306"/>
        <end position="431"/>
    </location>
</feature>
<dbReference type="InterPro" id="IPR036770">
    <property type="entry name" value="Ankyrin_rpt-contain_sf"/>
</dbReference>
<feature type="repeat" description="ANK" evidence="3">
    <location>
        <begin position="129"/>
        <end position="161"/>
    </location>
</feature>
<keyword evidence="2" id="KW-0067">ATP-binding</keyword>
<dbReference type="PROSITE" id="PS50297">
    <property type="entry name" value="ANK_REP_REGION"/>
    <property type="match status" value="2"/>
</dbReference>
<dbReference type="CTD" id="6757273"/>
<sequence length="613" mass="69305">MSMNFACKLARNTDRLIGRLIFVLRQRSKQTNPVIKTVDGWRSRIKYSYGLPSISACSFPARTVPWLSTAALGLFLLTVNDGDQLSIIPCSKTDSGEIIKLCYAAKVNDITILKRLIQNGTDVNQRHPLGWTALQCATANGCQEAVKVLLDAGADVDAGDFYSTPFRIAQQKGIDVYSVIQKREAEFNSSLRPNYDCRGFTALHYAVLFRKTQIIEILLEAGAAPNLKSQMGHLPVEYTDDEEIIETLKNAEVKYRAQKLKEAAVERKRYPLEKRIKEQIIGQELPIAAVASAIRRKENGWHNEDRPMVFLFLGSSGIGKTELAKQVAKYIHKDLENVAKMIGSPPGYIGHDEGGQLTKRLKKCSNAVVLLDEVDKAHPDVLTILLQLFDEGRLTDGKGKTIDCKDAIFIMTCNLGNAEIANYAMELRKKAKELAIERKKSDAEISDLEDKITLSKSFCDKVIKPILKSHFRRDEFLGRINEILYFLPFSRSELLLLVNKELCYWSKIAKHRHNINLTWDKEVLEVIADGYDVYYGARSIKYETEKRIINQLAAAHERDLIQPNCDIHVAVTHNKKNQEQKITLEMLKEGNRKEHIKLEDSDTQLTTAASLLR</sequence>
<dbReference type="GO" id="GO:0016887">
    <property type="term" value="F:ATP hydrolysis activity"/>
    <property type="evidence" value="ECO:0000318"/>
    <property type="project" value="GO_Central"/>
</dbReference>
<dbReference type="OMA" id="ARYMHRD"/>
<dbReference type="SUPFAM" id="SSF48403">
    <property type="entry name" value="Ankyrin repeat"/>
    <property type="match status" value="1"/>
</dbReference>
<dbReference type="Pfam" id="PF12796">
    <property type="entry name" value="Ank_2"/>
    <property type="match status" value="1"/>
</dbReference>
<dbReference type="Pfam" id="PF07724">
    <property type="entry name" value="AAA_2"/>
    <property type="match status" value="1"/>
</dbReference>
<dbReference type="PROSITE" id="PS50088">
    <property type="entry name" value="ANK_REPEAT"/>
    <property type="match status" value="2"/>
</dbReference>
<dbReference type="EMBL" id="DS985253">
    <property type="protein sequence ID" value="EDV21537.1"/>
    <property type="molecule type" value="Genomic_DNA"/>
</dbReference>
<dbReference type="RefSeq" id="XP_002116137.1">
    <property type="nucleotide sequence ID" value="XM_002116101.1"/>
</dbReference>
<dbReference type="GeneID" id="6757273"/>
<dbReference type="SMART" id="SM00248">
    <property type="entry name" value="ANK"/>
    <property type="match status" value="3"/>
</dbReference>
<dbReference type="KEGG" id="tad:TRIADDRAFT_60107"/>
<feature type="coiled-coil region" evidence="4">
    <location>
        <begin position="424"/>
        <end position="451"/>
    </location>
</feature>
<dbReference type="InterPro" id="IPR003593">
    <property type="entry name" value="AAA+_ATPase"/>
</dbReference>
<dbReference type="InterPro" id="IPR019489">
    <property type="entry name" value="Clp_ATPase_C"/>
</dbReference>
<dbReference type="InterPro" id="IPR050130">
    <property type="entry name" value="ClpA_ClpB"/>
</dbReference>
<dbReference type="PhylomeDB" id="B3S7B6"/>
<dbReference type="GO" id="GO:0034605">
    <property type="term" value="P:cellular response to heat"/>
    <property type="evidence" value="ECO:0000318"/>
    <property type="project" value="GO_Central"/>
</dbReference>
<keyword evidence="1" id="KW-0547">Nucleotide-binding</keyword>
<dbReference type="GO" id="GO:0005737">
    <property type="term" value="C:cytoplasm"/>
    <property type="evidence" value="ECO:0000318"/>
    <property type="project" value="GO_Central"/>
</dbReference>
<dbReference type="OrthoDB" id="47330at2759"/>
<dbReference type="PRINTS" id="PR00300">
    <property type="entry name" value="CLPPROTEASEA"/>
</dbReference>
<evidence type="ECO:0000313" key="6">
    <source>
        <dbReference type="EMBL" id="EDV21537.1"/>
    </source>
</evidence>
<protein>
    <recommendedName>
        <fullName evidence="5">AAA+ ATPase domain-containing protein</fullName>
    </recommendedName>
</protein>
<evidence type="ECO:0000256" key="4">
    <source>
        <dbReference type="SAM" id="Coils"/>
    </source>
</evidence>
<dbReference type="Gene3D" id="1.25.40.20">
    <property type="entry name" value="Ankyrin repeat-containing domain"/>
    <property type="match status" value="2"/>
</dbReference>
<dbReference type="InterPro" id="IPR002110">
    <property type="entry name" value="Ankyrin_rpt"/>
</dbReference>
<evidence type="ECO:0000313" key="7">
    <source>
        <dbReference type="Proteomes" id="UP000009022"/>
    </source>
</evidence>